<dbReference type="PANTHER" id="PTHR46417">
    <property type="entry name" value="TRNA (GUANINE-N(1)-)-METHYLTRANSFERASE"/>
    <property type="match status" value="1"/>
</dbReference>
<dbReference type="Gene3D" id="3.40.1280.10">
    <property type="match status" value="1"/>
</dbReference>
<dbReference type="InterPro" id="IPR002649">
    <property type="entry name" value="tRNA_m1G_MeTrfase_TrmD"/>
</dbReference>
<dbReference type="GO" id="GO:0002939">
    <property type="term" value="P:tRNA N1-guanine methylation"/>
    <property type="evidence" value="ECO:0007669"/>
    <property type="project" value="TreeGrafter"/>
</dbReference>
<evidence type="ECO:0000256" key="14">
    <source>
        <dbReference type="ARBA" id="ARBA00047783"/>
    </source>
</evidence>
<accession>A0A372MDQ0</accession>
<comment type="subcellular location">
    <subcellularLocation>
        <location evidence="2 15 17">Cytoplasm</location>
    </subcellularLocation>
</comment>
<evidence type="ECO:0000256" key="3">
    <source>
        <dbReference type="ARBA" id="ARBA00007630"/>
    </source>
</evidence>
<comment type="caution">
    <text evidence="19">The sequence shown here is derived from an EMBL/GenBank/DDBJ whole genome shotgun (WGS) entry which is preliminary data.</text>
</comment>
<dbReference type="RefSeq" id="WP_117331302.1">
    <property type="nucleotide sequence ID" value="NZ_QUWK01000015.1"/>
</dbReference>
<keyword evidence="8 15" id="KW-0489">Methyltransferase</keyword>
<dbReference type="OrthoDB" id="9807416at2"/>
<evidence type="ECO:0000256" key="5">
    <source>
        <dbReference type="ARBA" id="ARBA00012807"/>
    </source>
</evidence>
<dbReference type="GO" id="GO:0005829">
    <property type="term" value="C:cytosol"/>
    <property type="evidence" value="ECO:0007669"/>
    <property type="project" value="TreeGrafter"/>
</dbReference>
<evidence type="ECO:0000256" key="15">
    <source>
        <dbReference type="HAMAP-Rule" id="MF_00605"/>
    </source>
</evidence>
<comment type="similarity">
    <text evidence="3 15 17">Belongs to the RNA methyltransferase TrmD family.</text>
</comment>
<organism evidence="19 20">
    <name type="scientific">Sphaerochaeta halotolerans</name>
    <dbReference type="NCBI Taxonomy" id="2293840"/>
    <lineage>
        <taxon>Bacteria</taxon>
        <taxon>Pseudomonadati</taxon>
        <taxon>Spirochaetota</taxon>
        <taxon>Spirochaetia</taxon>
        <taxon>Spirochaetales</taxon>
        <taxon>Sphaerochaetaceae</taxon>
        <taxon>Sphaerochaeta</taxon>
    </lineage>
</organism>
<feature type="binding site" evidence="15 16">
    <location>
        <position position="110"/>
    </location>
    <ligand>
        <name>S-adenosyl-L-methionine</name>
        <dbReference type="ChEBI" id="CHEBI:59789"/>
    </ligand>
</feature>
<evidence type="ECO:0000256" key="8">
    <source>
        <dbReference type="ARBA" id="ARBA00022603"/>
    </source>
</evidence>
<dbReference type="EMBL" id="QUWK01000015">
    <property type="protein sequence ID" value="RFU93925.1"/>
    <property type="molecule type" value="Genomic_DNA"/>
</dbReference>
<evidence type="ECO:0000256" key="11">
    <source>
        <dbReference type="ARBA" id="ARBA00022694"/>
    </source>
</evidence>
<evidence type="ECO:0000313" key="20">
    <source>
        <dbReference type="Proteomes" id="UP000264002"/>
    </source>
</evidence>
<dbReference type="HAMAP" id="MF_00605">
    <property type="entry name" value="TrmD"/>
    <property type="match status" value="1"/>
</dbReference>
<evidence type="ECO:0000256" key="9">
    <source>
        <dbReference type="ARBA" id="ARBA00022679"/>
    </source>
</evidence>
<dbReference type="FunFam" id="3.40.1280.10:FF:000001">
    <property type="entry name" value="tRNA (guanine-N(1)-)-methyltransferase"/>
    <property type="match status" value="1"/>
</dbReference>
<dbReference type="FunFam" id="1.10.1270.20:FF:000001">
    <property type="entry name" value="tRNA (guanine-N(1)-)-methyltransferase"/>
    <property type="match status" value="1"/>
</dbReference>
<evidence type="ECO:0000256" key="12">
    <source>
        <dbReference type="ARBA" id="ARBA00029736"/>
    </source>
</evidence>
<dbReference type="PANTHER" id="PTHR46417:SF1">
    <property type="entry name" value="TRNA (GUANINE-N(1)-)-METHYLTRANSFERASE"/>
    <property type="match status" value="1"/>
</dbReference>
<name>A0A372MDQ0_9SPIR</name>
<evidence type="ECO:0000256" key="4">
    <source>
        <dbReference type="ARBA" id="ARBA00011738"/>
    </source>
</evidence>
<evidence type="ECO:0000259" key="18">
    <source>
        <dbReference type="Pfam" id="PF01746"/>
    </source>
</evidence>
<keyword evidence="11 15" id="KW-0819">tRNA processing</keyword>
<dbReference type="NCBIfam" id="NF000648">
    <property type="entry name" value="PRK00026.1"/>
    <property type="match status" value="1"/>
</dbReference>
<proteinExistence type="inferred from homology"/>
<dbReference type="GO" id="GO:0052906">
    <property type="term" value="F:tRNA (guanine(37)-N1)-methyltransferase activity"/>
    <property type="evidence" value="ECO:0007669"/>
    <property type="project" value="UniProtKB-UniRule"/>
</dbReference>
<dbReference type="Pfam" id="PF01746">
    <property type="entry name" value="tRNA_m1G_MT"/>
    <property type="match status" value="1"/>
</dbReference>
<gene>
    <name evidence="15 19" type="primary">trmD</name>
    <name evidence="19" type="ORF">DYP60_12235</name>
</gene>
<protein>
    <recommendedName>
        <fullName evidence="6 15">tRNA (guanine-N(1)-)-methyltransferase</fullName>
        <ecNumber evidence="5 15">2.1.1.228</ecNumber>
    </recommendedName>
    <alternativeName>
        <fullName evidence="12 15">M1G-methyltransferase</fullName>
    </alternativeName>
    <alternativeName>
        <fullName evidence="13 15">tRNA [GM37] methyltransferase</fullName>
    </alternativeName>
</protein>
<evidence type="ECO:0000313" key="19">
    <source>
        <dbReference type="EMBL" id="RFU93925.1"/>
    </source>
</evidence>
<comment type="catalytic activity">
    <reaction evidence="14 15 17">
        <text>guanosine(37) in tRNA + S-adenosyl-L-methionine = N(1)-methylguanosine(37) in tRNA + S-adenosyl-L-homocysteine + H(+)</text>
        <dbReference type="Rhea" id="RHEA:36899"/>
        <dbReference type="Rhea" id="RHEA-COMP:10145"/>
        <dbReference type="Rhea" id="RHEA-COMP:10147"/>
        <dbReference type="ChEBI" id="CHEBI:15378"/>
        <dbReference type="ChEBI" id="CHEBI:57856"/>
        <dbReference type="ChEBI" id="CHEBI:59789"/>
        <dbReference type="ChEBI" id="CHEBI:73542"/>
        <dbReference type="ChEBI" id="CHEBI:74269"/>
        <dbReference type="EC" id="2.1.1.228"/>
    </reaction>
</comment>
<reference evidence="19 20" key="2">
    <citation type="submission" date="2018-09" db="EMBL/GenBank/DDBJ databases">
        <title>Genome of Sphaerochaeta halotolerans strain 4-11.</title>
        <authorList>
            <person name="Nazina T.N."/>
            <person name="Sokolova D.S."/>
        </authorList>
    </citation>
    <scope>NUCLEOTIDE SEQUENCE [LARGE SCALE GENOMIC DNA]</scope>
    <source>
        <strain evidence="19 20">4-11</strain>
    </source>
</reference>
<dbReference type="InterPro" id="IPR016009">
    <property type="entry name" value="tRNA_MeTrfase_TRMD/TRM10"/>
</dbReference>
<evidence type="ECO:0000256" key="1">
    <source>
        <dbReference type="ARBA" id="ARBA00002634"/>
    </source>
</evidence>
<sequence>MKIQIVTLFPAMLEGFFENSIMKRAVQSGSVEYEIIDFRSFATDKHQSCDDVPYGGGAGMVIKCDPLCNALDSIHAKEKRVVYASPSGKRLSQAYAEDLSKEDELVFICGHYEGIDQRVIDLYVDDEISIGDYVISSGEVSTLVIIDAVYRLIDGVISSESLSEESFHGGLLEYPQYTRPETYCSKDVPDVLLSGHHAKIGQWRLQKRLEKTLLNRPDLLETASLDVNSRKILNALKEHSAKGTGDDGCNEGY</sequence>
<evidence type="ECO:0000256" key="10">
    <source>
        <dbReference type="ARBA" id="ARBA00022691"/>
    </source>
</evidence>
<dbReference type="Gene3D" id="1.10.1270.20">
    <property type="entry name" value="tRNA(m1g37)methyltransferase, domain 2"/>
    <property type="match status" value="1"/>
</dbReference>
<dbReference type="InterPro" id="IPR029026">
    <property type="entry name" value="tRNA_m1G_MTases_N"/>
</dbReference>
<dbReference type="EC" id="2.1.1.228" evidence="5 15"/>
<evidence type="ECO:0000256" key="17">
    <source>
        <dbReference type="RuleBase" id="RU003464"/>
    </source>
</evidence>
<keyword evidence="20" id="KW-1185">Reference proteome</keyword>
<reference evidence="20" key="1">
    <citation type="submission" date="2018-08" db="EMBL/GenBank/DDBJ databases">
        <authorList>
            <person name="Grouzdev D.S."/>
            <person name="Krutkina M.S."/>
        </authorList>
    </citation>
    <scope>NUCLEOTIDE SEQUENCE [LARGE SCALE GENOMIC DNA]</scope>
    <source>
        <strain evidence="20">4-11</strain>
    </source>
</reference>
<keyword evidence="10 15" id="KW-0949">S-adenosyl-L-methionine</keyword>
<evidence type="ECO:0000256" key="16">
    <source>
        <dbReference type="PIRSR" id="PIRSR000386-1"/>
    </source>
</evidence>
<dbReference type="CDD" id="cd18080">
    <property type="entry name" value="TrmD-like"/>
    <property type="match status" value="1"/>
</dbReference>
<dbReference type="Proteomes" id="UP000264002">
    <property type="component" value="Unassembled WGS sequence"/>
</dbReference>
<evidence type="ECO:0000256" key="13">
    <source>
        <dbReference type="ARBA" id="ARBA00033392"/>
    </source>
</evidence>
<comment type="function">
    <text evidence="1 15 17">Specifically methylates guanosine-37 in various tRNAs.</text>
</comment>
<evidence type="ECO:0000256" key="7">
    <source>
        <dbReference type="ARBA" id="ARBA00022490"/>
    </source>
</evidence>
<keyword evidence="7 15" id="KW-0963">Cytoplasm</keyword>
<feature type="binding site" evidence="15 16">
    <location>
        <begin position="130"/>
        <end position="135"/>
    </location>
    <ligand>
        <name>S-adenosyl-L-methionine</name>
        <dbReference type="ChEBI" id="CHEBI:59789"/>
    </ligand>
</feature>
<dbReference type="InterPro" id="IPR023148">
    <property type="entry name" value="tRNA_m1G_MeTrfase_C_sf"/>
</dbReference>
<feature type="domain" description="tRNA methyltransferase TRMD/TRM10-type" evidence="18">
    <location>
        <begin position="1"/>
        <end position="221"/>
    </location>
</feature>
<dbReference type="PIRSF" id="PIRSF000386">
    <property type="entry name" value="tRNA_mtase"/>
    <property type="match status" value="1"/>
</dbReference>
<evidence type="ECO:0000256" key="6">
    <source>
        <dbReference type="ARBA" id="ARBA00014679"/>
    </source>
</evidence>
<dbReference type="SUPFAM" id="SSF75217">
    <property type="entry name" value="alpha/beta knot"/>
    <property type="match status" value="1"/>
</dbReference>
<dbReference type="NCBIfam" id="TIGR00088">
    <property type="entry name" value="trmD"/>
    <property type="match status" value="1"/>
</dbReference>
<comment type="subunit">
    <text evidence="4 15 17">Homodimer.</text>
</comment>
<dbReference type="InterPro" id="IPR029028">
    <property type="entry name" value="Alpha/beta_knot_MTases"/>
</dbReference>
<dbReference type="AlphaFoldDB" id="A0A372MDQ0"/>
<evidence type="ECO:0000256" key="2">
    <source>
        <dbReference type="ARBA" id="ARBA00004496"/>
    </source>
</evidence>
<keyword evidence="9 15" id="KW-0808">Transferase</keyword>